<comment type="caution">
    <text evidence="2">The sequence shown here is derived from an EMBL/GenBank/DDBJ whole genome shotgun (WGS) entry which is preliminary data.</text>
</comment>
<name>A0A316I3N9_9PSEU</name>
<dbReference type="EMBL" id="QLTT01000001">
    <property type="protein sequence ID" value="RAS70264.1"/>
    <property type="molecule type" value="Genomic_DNA"/>
</dbReference>
<dbReference type="InterPro" id="IPR036513">
    <property type="entry name" value="STAS_dom_sf"/>
</dbReference>
<evidence type="ECO:0000313" key="4">
    <source>
        <dbReference type="Proteomes" id="UP000246005"/>
    </source>
</evidence>
<feature type="domain" description="STAS" evidence="1">
    <location>
        <begin position="188"/>
        <end position="270"/>
    </location>
</feature>
<dbReference type="Proteomes" id="UP000248714">
    <property type="component" value="Unassembled WGS sequence"/>
</dbReference>
<protein>
    <submittedName>
        <fullName evidence="2">DcmR-like sensory protein</fullName>
    </submittedName>
</protein>
<dbReference type="PROSITE" id="PS50801">
    <property type="entry name" value="STAS"/>
    <property type="match status" value="1"/>
</dbReference>
<dbReference type="InterPro" id="IPR025847">
    <property type="entry name" value="MEDS_domain"/>
</dbReference>
<evidence type="ECO:0000259" key="1">
    <source>
        <dbReference type="PROSITE" id="PS50801"/>
    </source>
</evidence>
<dbReference type="RefSeq" id="WP_109636656.1">
    <property type="nucleotide sequence ID" value="NZ_QGHB01000004.1"/>
</dbReference>
<dbReference type="InterPro" id="IPR002645">
    <property type="entry name" value="STAS_dom"/>
</dbReference>
<evidence type="ECO:0000313" key="5">
    <source>
        <dbReference type="Proteomes" id="UP000248714"/>
    </source>
</evidence>
<sequence length="270" mass="29458">MRTSGVTDVVVGMHPNDHLCWPFDDFAEFRARAAEFLADGLELGQRACYVARGDDLATHLATEPVLAEALRDGRAEVVRLEPRSATATPEEQVKVYAAATRAALRDGFTGLRVAADATALVRSPDSLDAICRYEHLIDRYMTAQPFSAMCAYHRAELPEPTIARLNSLHPVNNARCAPFRLHATEDGIALHGEIDSVSLDLLSLALDNATPERGALRVDATGLRFIDHHGLLTLHGYARTNAATLVLRSQRSSLARLVSLLGLNDVKCVR</sequence>
<dbReference type="OrthoDB" id="5179750at2"/>
<accession>A0A316I3N9</accession>
<evidence type="ECO:0000313" key="2">
    <source>
        <dbReference type="EMBL" id="PWK87027.1"/>
    </source>
</evidence>
<organism evidence="2 4">
    <name type="scientific">Lentzea atacamensis</name>
    <dbReference type="NCBI Taxonomy" id="531938"/>
    <lineage>
        <taxon>Bacteria</taxon>
        <taxon>Bacillati</taxon>
        <taxon>Actinomycetota</taxon>
        <taxon>Actinomycetes</taxon>
        <taxon>Pseudonocardiales</taxon>
        <taxon>Pseudonocardiaceae</taxon>
        <taxon>Lentzea</taxon>
    </lineage>
</organism>
<dbReference type="Proteomes" id="UP000246005">
    <property type="component" value="Unassembled WGS sequence"/>
</dbReference>
<dbReference type="Pfam" id="PF14417">
    <property type="entry name" value="MEDS"/>
    <property type="match status" value="1"/>
</dbReference>
<gene>
    <name evidence="3" type="ORF">C8D87_101564</name>
    <name evidence="2" type="ORF">C8D88_104188</name>
</gene>
<reference evidence="2 4" key="1">
    <citation type="submission" date="2018-05" db="EMBL/GenBank/DDBJ databases">
        <title>Genomic Encyclopedia of Type Strains, Phase IV (KMG-IV): sequencing the most valuable type-strain genomes for metagenomic binning, comparative biology and taxonomic classification.</title>
        <authorList>
            <person name="Goeker M."/>
        </authorList>
    </citation>
    <scope>NUCLEOTIDE SEQUENCE [LARGE SCALE GENOMIC DNA]</scope>
    <source>
        <strain evidence="3 5">DSM 45479</strain>
        <strain evidence="2 4">DSM 45480</strain>
    </source>
</reference>
<dbReference type="AlphaFoldDB" id="A0A316I3N9"/>
<dbReference type="Gene3D" id="3.30.750.24">
    <property type="entry name" value="STAS domain"/>
    <property type="match status" value="1"/>
</dbReference>
<keyword evidence="5" id="KW-1185">Reference proteome</keyword>
<dbReference type="EMBL" id="QGHB01000004">
    <property type="protein sequence ID" value="PWK87027.1"/>
    <property type="molecule type" value="Genomic_DNA"/>
</dbReference>
<proteinExistence type="predicted"/>
<evidence type="ECO:0000313" key="3">
    <source>
        <dbReference type="EMBL" id="RAS70264.1"/>
    </source>
</evidence>
<dbReference type="SUPFAM" id="SSF52091">
    <property type="entry name" value="SpoIIaa-like"/>
    <property type="match status" value="1"/>
</dbReference>